<dbReference type="Proteomes" id="UP001152747">
    <property type="component" value="Unassembled WGS sequence"/>
</dbReference>
<comment type="function">
    <text evidence="6">Accessory subunit of the DNA polymerase alpha complex (also known as the alpha DNA polymerase-primase complex) which plays an essential role in the initiation of DNA synthesis.</text>
</comment>
<comment type="caution">
    <text evidence="10">The sequence shown here is derived from an EMBL/GenBank/DDBJ whole genome shotgun (WGS) entry which is preliminary data.</text>
</comment>
<dbReference type="PIRSF" id="PIRSF018300">
    <property type="entry name" value="DNA_pol_alph_2"/>
    <property type="match status" value="1"/>
</dbReference>
<dbReference type="PANTHER" id="PTHR23061">
    <property type="entry name" value="DNA POLYMERASE 2 ALPHA 70 KDA SUBUNIT"/>
    <property type="match status" value="1"/>
</dbReference>
<dbReference type="InterPro" id="IPR013627">
    <property type="entry name" value="Pol_alpha_B_N"/>
</dbReference>
<proteinExistence type="inferred from homology"/>
<dbReference type="InterPro" id="IPR043034">
    <property type="entry name" value="DNA_pol_alpha_B_N_sf"/>
</dbReference>
<evidence type="ECO:0000256" key="5">
    <source>
        <dbReference type="ARBA" id="ARBA00023242"/>
    </source>
</evidence>
<protein>
    <recommendedName>
        <fullName evidence="3 6">DNA polymerase alpha subunit B</fullName>
    </recommendedName>
</protein>
<dbReference type="Gene3D" id="1.10.8.530">
    <property type="entry name" value="DNA polymerase alpha-primase, subunit B, N-terminal domain"/>
    <property type="match status" value="1"/>
</dbReference>
<evidence type="ECO:0000256" key="1">
    <source>
        <dbReference type="ARBA" id="ARBA00004123"/>
    </source>
</evidence>
<dbReference type="Pfam" id="PF08418">
    <property type="entry name" value="Pol_alpha_B_N"/>
    <property type="match status" value="1"/>
</dbReference>
<dbReference type="InterPro" id="IPR016722">
    <property type="entry name" value="DNA_pol_alpha_bsu"/>
</dbReference>
<gene>
    <name evidence="10" type="ORF">CAMP_LOCUS9347</name>
</gene>
<dbReference type="Pfam" id="PF04042">
    <property type="entry name" value="DNA_pol_E_B"/>
    <property type="match status" value="1"/>
</dbReference>
<dbReference type="EMBL" id="CANHGI010000003">
    <property type="protein sequence ID" value="CAI5446710.1"/>
    <property type="molecule type" value="Genomic_DNA"/>
</dbReference>
<sequence>MTLAYCIFPSRHFSINTCAFNQTFRFGRVFALTQQTRSTAQPPKSSVLKKNMSYEFDLEYMNECMEPFALSCPDDDNYIGKFEEICRTYHQTVDNIVDEIVSIMQNHKSKMVNLQVIESLEKKLEAKMLKESATPKAKKFARKPLADKTPKIIEDVVDKMEDMDVTQKPSGIGNSSKLVGKYSEFSPFPNSPANENFAKRNDPGKVINTIRGSKFIEDQLPETTKQSKIEQISKSPQLYYGGEKASLVIDAKIARFEKFAENFRNEYGDEISEWGNPKIPSAENVCTYGQVVHDDSSDNEKFSEFSACLMLDDEDGSIIRVDFSKIQDDVTLFPGQIIAVSGTNETGEILVVDRIFAAPKIPISRVGNDVKLSIWLAAGPFTSSENCAYEQLCELLDQVGTEQPDVLILTGPFVDRKNNFLAGSDFNSTYDLLLEDLFVKIEEKIKGTRTQLIIQPSPNRDLSSLPVFPTSPFVFLNKRKFSKNIHFVADPSMIRISDCFEVAITSSDVIVHLSKLEYHRSSDQENHDRIARLSGHLLSQRSMYPLEPAQLPSSMEDVINVCELQKSPHLFITPCILAPFAKSVDKSAFLNPSTLAKGGSGTFIKFATNFSPSAAKSDDFSVLDYSLVEICKI</sequence>
<accession>A0A9P1N3N2</accession>
<organism evidence="10 11">
    <name type="scientific">Caenorhabditis angaria</name>
    <dbReference type="NCBI Taxonomy" id="860376"/>
    <lineage>
        <taxon>Eukaryota</taxon>
        <taxon>Metazoa</taxon>
        <taxon>Ecdysozoa</taxon>
        <taxon>Nematoda</taxon>
        <taxon>Chromadorea</taxon>
        <taxon>Rhabditida</taxon>
        <taxon>Rhabditina</taxon>
        <taxon>Rhabditomorpha</taxon>
        <taxon>Rhabditoidea</taxon>
        <taxon>Rhabditidae</taxon>
        <taxon>Peloderinae</taxon>
        <taxon>Caenorhabditis</taxon>
    </lineage>
</organism>
<dbReference type="GO" id="GO:0005658">
    <property type="term" value="C:alpha DNA polymerase:primase complex"/>
    <property type="evidence" value="ECO:0007669"/>
    <property type="project" value="TreeGrafter"/>
</dbReference>
<evidence type="ECO:0000256" key="2">
    <source>
        <dbReference type="ARBA" id="ARBA00007299"/>
    </source>
</evidence>
<comment type="similarity">
    <text evidence="2 6">Belongs to the DNA polymerase alpha subunit B family.</text>
</comment>
<evidence type="ECO:0000256" key="4">
    <source>
        <dbReference type="ARBA" id="ARBA00022705"/>
    </source>
</evidence>
<reference evidence="10" key="1">
    <citation type="submission" date="2022-11" db="EMBL/GenBank/DDBJ databases">
        <authorList>
            <person name="Kikuchi T."/>
        </authorList>
    </citation>
    <scope>NUCLEOTIDE SEQUENCE</scope>
    <source>
        <strain evidence="10">PS1010</strain>
    </source>
</reference>
<keyword evidence="5 6" id="KW-0539">Nucleus</keyword>
<evidence type="ECO:0000259" key="7">
    <source>
        <dbReference type="Pfam" id="PF04042"/>
    </source>
</evidence>
<dbReference type="GO" id="GO:0003677">
    <property type="term" value="F:DNA binding"/>
    <property type="evidence" value="ECO:0007669"/>
    <property type="project" value="InterPro"/>
</dbReference>
<evidence type="ECO:0000259" key="9">
    <source>
        <dbReference type="Pfam" id="PF22062"/>
    </source>
</evidence>
<evidence type="ECO:0000313" key="11">
    <source>
        <dbReference type="Proteomes" id="UP001152747"/>
    </source>
</evidence>
<evidence type="ECO:0000256" key="3">
    <source>
        <dbReference type="ARBA" id="ARBA00018596"/>
    </source>
</evidence>
<dbReference type="Pfam" id="PF22062">
    <property type="entry name" value="OB_DPOA2"/>
    <property type="match status" value="1"/>
</dbReference>
<feature type="domain" description="DNA polymerase alpha subunit B N-terminal" evidence="8">
    <location>
        <begin position="61"/>
        <end position="124"/>
    </location>
</feature>
<dbReference type="InterPro" id="IPR054300">
    <property type="entry name" value="OB_DPOA2"/>
</dbReference>
<dbReference type="GO" id="GO:0006270">
    <property type="term" value="P:DNA replication initiation"/>
    <property type="evidence" value="ECO:0007669"/>
    <property type="project" value="TreeGrafter"/>
</dbReference>
<dbReference type="OrthoDB" id="336885at2759"/>
<dbReference type="Gene3D" id="3.60.21.60">
    <property type="match status" value="2"/>
</dbReference>
<dbReference type="AlphaFoldDB" id="A0A9P1N3N2"/>
<name>A0A9P1N3N2_9PELO</name>
<keyword evidence="4 6" id="KW-0235">DNA replication</keyword>
<keyword evidence="11" id="KW-1185">Reference proteome</keyword>
<evidence type="ECO:0000313" key="10">
    <source>
        <dbReference type="EMBL" id="CAI5446710.1"/>
    </source>
</evidence>
<evidence type="ECO:0000259" key="8">
    <source>
        <dbReference type="Pfam" id="PF08418"/>
    </source>
</evidence>
<dbReference type="InterPro" id="IPR007185">
    <property type="entry name" value="DNA_pol_a/d/e_bsu"/>
</dbReference>
<dbReference type="PANTHER" id="PTHR23061:SF12">
    <property type="entry name" value="DNA POLYMERASE ALPHA SUBUNIT B"/>
    <property type="match status" value="1"/>
</dbReference>
<evidence type="ECO:0000256" key="6">
    <source>
        <dbReference type="PIRNR" id="PIRNR018300"/>
    </source>
</evidence>
<feature type="domain" description="DNA polymerase alpha subunit B OB" evidence="9">
    <location>
        <begin position="254"/>
        <end position="356"/>
    </location>
</feature>
<feature type="domain" description="DNA polymerase alpha/delta/epsilon subunit B" evidence="7">
    <location>
        <begin position="374"/>
        <end position="582"/>
    </location>
</feature>
<comment type="subcellular location">
    <subcellularLocation>
        <location evidence="1 6">Nucleus</location>
    </subcellularLocation>
</comment>